<reference evidence="3 4" key="1">
    <citation type="submission" date="2020-08" db="EMBL/GenBank/DDBJ databases">
        <title>Genomic Encyclopedia of Type Strains, Phase IV (KMG-IV): sequencing the most valuable type-strain genomes for metagenomic binning, comparative biology and taxonomic classification.</title>
        <authorList>
            <person name="Goeker M."/>
        </authorList>
    </citation>
    <scope>NUCLEOTIDE SEQUENCE [LARGE SCALE GENOMIC DNA]</scope>
    <source>
        <strain evidence="3 4">DSM 25897</strain>
    </source>
</reference>
<accession>A0A7W8DF94</accession>
<dbReference type="SMART" id="SM01234">
    <property type="entry name" value="Haemolytic"/>
    <property type="match status" value="1"/>
</dbReference>
<evidence type="ECO:0000313" key="3">
    <source>
        <dbReference type="EMBL" id="MBB5016292.1"/>
    </source>
</evidence>
<dbReference type="PANTHER" id="PTHR33383:SF1">
    <property type="entry name" value="MEMBRANE PROTEIN INSERTION EFFICIENCY FACTOR-RELATED"/>
    <property type="match status" value="1"/>
</dbReference>
<comment type="caution">
    <text evidence="3">The sequence shown here is derived from an EMBL/GenBank/DDBJ whole genome shotgun (WGS) entry which is preliminary data.</text>
</comment>
<gene>
    <name evidence="3" type="ORF">HNQ58_002205</name>
</gene>
<dbReference type="AlphaFoldDB" id="A0A7W8DF94"/>
<protein>
    <recommendedName>
        <fullName evidence="1">Putative membrane protein insertion efficiency factor</fullName>
    </recommendedName>
</protein>
<comment type="subcellular location">
    <subcellularLocation>
        <location evidence="1">Cell membrane</location>
        <topology evidence="1">Peripheral membrane protein</topology>
        <orientation evidence="1">Cytoplasmic side</orientation>
    </subcellularLocation>
</comment>
<dbReference type="RefSeq" id="WP_183948960.1">
    <property type="nucleotide sequence ID" value="NZ_JACHHX010000017.1"/>
</dbReference>
<sequence>MKSLLLLLLRGYKRFLSPLLGPRCRFHPSCSSYAMEAVERFGALRGGWLALRRIGRCHPLNPGGLDPVPDTWPPSSKERE</sequence>
<name>A0A7W8DF94_9GAMM</name>
<organism evidence="3 4">
    <name type="scientific">Rehaibacterium terrae</name>
    <dbReference type="NCBI Taxonomy" id="1341696"/>
    <lineage>
        <taxon>Bacteria</taxon>
        <taxon>Pseudomonadati</taxon>
        <taxon>Pseudomonadota</taxon>
        <taxon>Gammaproteobacteria</taxon>
        <taxon>Lysobacterales</taxon>
        <taxon>Lysobacteraceae</taxon>
        <taxon>Rehaibacterium</taxon>
    </lineage>
</organism>
<dbReference type="EMBL" id="JACHHX010000017">
    <property type="protein sequence ID" value="MBB5016292.1"/>
    <property type="molecule type" value="Genomic_DNA"/>
</dbReference>
<evidence type="ECO:0000313" key="4">
    <source>
        <dbReference type="Proteomes" id="UP000519004"/>
    </source>
</evidence>
<dbReference type="Proteomes" id="UP000519004">
    <property type="component" value="Unassembled WGS sequence"/>
</dbReference>
<dbReference type="HAMAP" id="MF_00386">
    <property type="entry name" value="UPF0161_YidD"/>
    <property type="match status" value="1"/>
</dbReference>
<dbReference type="GO" id="GO:0005886">
    <property type="term" value="C:plasma membrane"/>
    <property type="evidence" value="ECO:0007669"/>
    <property type="project" value="UniProtKB-SubCell"/>
</dbReference>
<evidence type="ECO:0000256" key="2">
    <source>
        <dbReference type="SAM" id="MobiDB-lite"/>
    </source>
</evidence>
<dbReference type="NCBIfam" id="TIGR00278">
    <property type="entry name" value="membrane protein insertion efficiency factor YidD"/>
    <property type="match status" value="1"/>
</dbReference>
<dbReference type="PANTHER" id="PTHR33383">
    <property type="entry name" value="MEMBRANE PROTEIN INSERTION EFFICIENCY FACTOR-RELATED"/>
    <property type="match status" value="1"/>
</dbReference>
<dbReference type="Pfam" id="PF01809">
    <property type="entry name" value="YidD"/>
    <property type="match status" value="1"/>
</dbReference>
<comment type="function">
    <text evidence="1">Could be involved in insertion of integral membrane proteins into the membrane.</text>
</comment>
<keyword evidence="1" id="KW-1003">Cell membrane</keyword>
<keyword evidence="4" id="KW-1185">Reference proteome</keyword>
<evidence type="ECO:0000256" key="1">
    <source>
        <dbReference type="HAMAP-Rule" id="MF_00386"/>
    </source>
</evidence>
<feature type="region of interest" description="Disordered" evidence="2">
    <location>
        <begin position="61"/>
        <end position="80"/>
    </location>
</feature>
<comment type="similarity">
    <text evidence="1">Belongs to the UPF0161 family.</text>
</comment>
<dbReference type="InterPro" id="IPR002696">
    <property type="entry name" value="Membr_insert_effic_factor_YidD"/>
</dbReference>
<keyword evidence="1" id="KW-0472">Membrane</keyword>
<proteinExistence type="inferred from homology"/>